<dbReference type="FunFam" id="2.60.40.10:FF:000107">
    <property type="entry name" value="Myosin, light chain kinase a"/>
    <property type="match status" value="1"/>
</dbReference>
<dbReference type="FunFam" id="2.60.40.10:FF:000323">
    <property type="entry name" value="Immunoglobulin superfamily member 9B"/>
    <property type="match status" value="1"/>
</dbReference>
<evidence type="ECO:0000256" key="3">
    <source>
        <dbReference type="ARBA" id="ARBA00023319"/>
    </source>
</evidence>
<accession>A0A3B4Z220</accession>
<keyword evidence="3" id="KW-0393">Immunoglobulin domain</keyword>
<keyword evidence="5" id="KW-0732">Signal</keyword>
<protein>
    <submittedName>
        <fullName evidence="7">Protein turtle homolog A-like</fullName>
    </submittedName>
</protein>
<feature type="region of interest" description="Disordered" evidence="4">
    <location>
        <begin position="651"/>
        <end position="674"/>
    </location>
</feature>
<dbReference type="Gene3D" id="2.60.40.10">
    <property type="entry name" value="Immunoglobulins"/>
    <property type="match status" value="4"/>
</dbReference>
<reference evidence="7" key="1">
    <citation type="submission" date="2023-09" db="UniProtKB">
        <authorList>
            <consortium name="Ensembl"/>
        </authorList>
    </citation>
    <scope>IDENTIFICATION</scope>
</reference>
<evidence type="ECO:0000256" key="4">
    <source>
        <dbReference type="SAM" id="MobiDB-lite"/>
    </source>
</evidence>
<sequence>MIYVFIVNFCSLLPSVLSANSQIQCFIVLIAVVFSGVSQGAATLVRAREGGSAELSCSLTPTSKEATTPNLFPLHVVEWVRLGYNVPVLIKFGVYAPRVHPNYKGRVCLTRGASLLVERLTLEDEGWFECRILLLDSKTDDFRNGTWTFLSITAPPVFIKTPPTFVEVLLGDSLTLSCGAHGNPRPTVVWHKDESPIEKHEKIKVLNGTLSLASVSRNISGVYKCHVSNTEGNLTHSTQLQVKGPPIIIISPEDTTLNMSQDAVLQCQADAYPSNLTYEWMKQGQNVYHIESLKSRVKILVDGTLLIPNLIPEDAGNYTCIPTNGILTPPSASAHLKVKHPARVGRMPRETYLPAGMEGVIVCPVQADPPVLYVNWTKDGNDLNLDNFPGWMVNSEGSVFITTANDNAVGMYTCTAYNSYGTMGQSEPTKVILQDPPSFRVPPRPEYLQEVGRVLIIPCEAIGDPPAAPSPKMSPLQTSAILEYLSLPGFIEMSVDEPVEEAEVTDDTGQSSELKPDKPVVAKPDVVPKNWEVHVQENRETGSNQEEVCLEQTHSAGAAEATFDASKKQGYRRLLYAEPRVRFPDDMRPFSPAPGKTSKQLYDEKTKIRVGNKSTDRPESRLASRSAHTLMSAAKGMADIVSKHTQSFVDSSEFSSEQSQRQATQGSRTNNIASRISQAPVPFLKKSLSIGPCRTLSGMGQPRPFLKKSISLGSQRWEHFESPRAYISEKCYWDEFPHPDVRVKSYSLGRMPSSLPRPGPSWREYVPFRRPSMGSLERPHHAQRSLASPSYLTPSMYPPRQTSVSPMLEPCDPRRQATVFPESARWSPSYQETLRSAQHKYVPMPTSIPVPQYQHWPGHRGERPMDYRRGPPRSYLPRGISWPSPYYPPFPPREGESYRQPDRMMGRGGETEIREVREIREGGRASYASQSSGRGSAGLFRQSLSITPTLLSSPETTEENEQRRAEMELPERRAKR</sequence>
<dbReference type="InterPro" id="IPR003598">
    <property type="entry name" value="Ig_sub2"/>
</dbReference>
<evidence type="ECO:0000313" key="7">
    <source>
        <dbReference type="Ensembl" id="ENSSPAP00000002848.1"/>
    </source>
</evidence>
<feature type="region of interest" description="Disordered" evidence="4">
    <location>
        <begin position="774"/>
        <end position="794"/>
    </location>
</feature>
<keyword evidence="1" id="KW-0677">Repeat</keyword>
<organism evidence="7">
    <name type="scientific">Stegastes partitus</name>
    <name type="common">bicolor damselfish</name>
    <dbReference type="NCBI Taxonomy" id="144197"/>
    <lineage>
        <taxon>Eukaryota</taxon>
        <taxon>Metazoa</taxon>
        <taxon>Chordata</taxon>
        <taxon>Craniata</taxon>
        <taxon>Vertebrata</taxon>
        <taxon>Euteleostomi</taxon>
        <taxon>Actinopterygii</taxon>
        <taxon>Neopterygii</taxon>
        <taxon>Teleostei</taxon>
        <taxon>Neoteleostei</taxon>
        <taxon>Acanthomorphata</taxon>
        <taxon>Ovalentaria</taxon>
        <taxon>Pomacentridae</taxon>
        <taxon>Stegastes</taxon>
    </lineage>
</organism>
<feature type="compositionally biased region" description="Low complexity" evidence="4">
    <location>
        <begin position="651"/>
        <end position="662"/>
    </location>
</feature>
<dbReference type="CDD" id="cd00096">
    <property type="entry name" value="Ig"/>
    <property type="match status" value="1"/>
</dbReference>
<evidence type="ECO:0000256" key="1">
    <source>
        <dbReference type="ARBA" id="ARBA00022737"/>
    </source>
</evidence>
<keyword evidence="2" id="KW-1015">Disulfide bond</keyword>
<feature type="domain" description="Ig-like" evidence="6">
    <location>
        <begin position="14"/>
        <end position="132"/>
    </location>
</feature>
<feature type="compositionally biased region" description="Basic and acidic residues" evidence="4">
    <location>
        <begin position="893"/>
        <end position="923"/>
    </location>
</feature>
<dbReference type="GeneTree" id="ENSGT00940000165064"/>
<dbReference type="AlphaFoldDB" id="A0A3B4Z220"/>
<dbReference type="InterPro" id="IPR013106">
    <property type="entry name" value="Ig_V-set"/>
</dbReference>
<dbReference type="PANTHER" id="PTHR44170:SF41">
    <property type="entry name" value="PROTEIN TURTLE HOMOLOG A"/>
    <property type="match status" value="1"/>
</dbReference>
<dbReference type="GO" id="GO:0003007">
    <property type="term" value="P:heart morphogenesis"/>
    <property type="evidence" value="ECO:0007669"/>
    <property type="project" value="UniProtKB-ARBA"/>
</dbReference>
<feature type="compositionally biased region" description="Low complexity" evidence="4">
    <location>
        <begin position="943"/>
        <end position="955"/>
    </location>
</feature>
<dbReference type="SMART" id="SM00406">
    <property type="entry name" value="IGv"/>
    <property type="match status" value="2"/>
</dbReference>
<dbReference type="Pfam" id="PF13927">
    <property type="entry name" value="Ig_3"/>
    <property type="match status" value="2"/>
</dbReference>
<feature type="domain" description="Ig-like" evidence="6">
    <location>
        <begin position="246"/>
        <end position="339"/>
    </location>
</feature>
<feature type="domain" description="Ig-like" evidence="6">
    <location>
        <begin position="156"/>
        <end position="241"/>
    </location>
</feature>
<dbReference type="InterPro" id="IPR013783">
    <property type="entry name" value="Ig-like_fold"/>
</dbReference>
<dbReference type="PROSITE" id="PS50835">
    <property type="entry name" value="IG_LIKE"/>
    <property type="match status" value="4"/>
</dbReference>
<feature type="domain" description="Ig-like" evidence="6">
    <location>
        <begin position="341"/>
        <end position="432"/>
    </location>
</feature>
<proteinExistence type="predicted"/>
<feature type="compositionally biased region" description="Polar residues" evidence="4">
    <location>
        <begin position="663"/>
        <end position="674"/>
    </location>
</feature>
<dbReference type="SMART" id="SM00408">
    <property type="entry name" value="IGc2"/>
    <property type="match status" value="3"/>
</dbReference>
<feature type="chain" id="PRO_5017256422" evidence="5">
    <location>
        <begin position="19"/>
        <end position="976"/>
    </location>
</feature>
<dbReference type="PANTHER" id="PTHR44170">
    <property type="entry name" value="PROTEIN SIDEKICK"/>
    <property type="match status" value="1"/>
</dbReference>
<dbReference type="SMART" id="SM00409">
    <property type="entry name" value="IG"/>
    <property type="match status" value="4"/>
</dbReference>
<dbReference type="GO" id="GO:0055013">
    <property type="term" value="P:cardiac muscle cell development"/>
    <property type="evidence" value="ECO:0007669"/>
    <property type="project" value="UniProtKB-ARBA"/>
</dbReference>
<feature type="compositionally biased region" description="Basic and acidic residues" evidence="4">
    <location>
        <begin position="960"/>
        <end position="976"/>
    </location>
</feature>
<evidence type="ECO:0000256" key="5">
    <source>
        <dbReference type="SAM" id="SignalP"/>
    </source>
</evidence>
<dbReference type="Pfam" id="PF07679">
    <property type="entry name" value="I-set"/>
    <property type="match status" value="1"/>
</dbReference>
<evidence type="ECO:0000259" key="6">
    <source>
        <dbReference type="PROSITE" id="PS50835"/>
    </source>
</evidence>
<evidence type="ECO:0000256" key="2">
    <source>
        <dbReference type="ARBA" id="ARBA00023157"/>
    </source>
</evidence>
<feature type="region of interest" description="Disordered" evidence="4">
    <location>
        <begin position="892"/>
        <end position="976"/>
    </location>
</feature>
<dbReference type="Ensembl" id="ENSSPAT00000002891.1">
    <property type="protein sequence ID" value="ENSSPAP00000002848.1"/>
    <property type="gene ID" value="ENSSPAG00000002095.1"/>
</dbReference>
<name>A0A3B4Z220_9TELE</name>
<dbReference type="SUPFAM" id="SSF48726">
    <property type="entry name" value="Immunoglobulin"/>
    <property type="match status" value="4"/>
</dbReference>
<dbReference type="InterPro" id="IPR003599">
    <property type="entry name" value="Ig_sub"/>
</dbReference>
<dbReference type="GO" id="GO:0098609">
    <property type="term" value="P:cell-cell adhesion"/>
    <property type="evidence" value="ECO:0007669"/>
    <property type="project" value="TreeGrafter"/>
</dbReference>
<feature type="region of interest" description="Disordered" evidence="4">
    <location>
        <begin position="585"/>
        <end position="625"/>
    </location>
</feature>
<feature type="signal peptide" evidence="5">
    <location>
        <begin position="1"/>
        <end position="18"/>
    </location>
</feature>
<feature type="region of interest" description="Disordered" evidence="4">
    <location>
        <begin position="499"/>
        <end position="522"/>
    </location>
</feature>
<dbReference type="InterPro" id="IPR007110">
    <property type="entry name" value="Ig-like_dom"/>
</dbReference>
<dbReference type="InterPro" id="IPR013098">
    <property type="entry name" value="Ig_I-set"/>
</dbReference>
<dbReference type="InterPro" id="IPR036179">
    <property type="entry name" value="Ig-like_dom_sf"/>
</dbReference>